<dbReference type="Pfam" id="PF13354">
    <property type="entry name" value="Beta-lactamase2"/>
    <property type="match status" value="1"/>
</dbReference>
<sequence>MTVTTTTRAPLLRRAAAGLATALLLLPGAACTTEENPPATPPAPTTPGVAPGGTPTVAPVAEEFAELEAEFDARLGVYAIDTESGATLEHRADERFGYASTFKVFAVAAMLADVTAAELAEEIFFTEADLVSHSPITEQHVDTGMTLRALAEAAVRYSDNTAANLILQRLGGPEGFAAALEALGDEVTEPRRYETELNQWAPGQTQDTTSPRAFATNLRAYAVDDALAAEDRELLVEWMRGNTTGDELVRAGVPAGWVVGDRTGAGGTYGTRAVVAVAWPPPGEGAPVVLALMSNRHEAAAEFDNALLARATELVIGALRPDAEPEVTE</sequence>
<dbReference type="InterPro" id="IPR023650">
    <property type="entry name" value="Beta-lactam_class-A_AS"/>
</dbReference>
<name>A0A895YRS9_9ACTN</name>
<dbReference type="GO" id="GO:0008800">
    <property type="term" value="F:beta-lactamase activity"/>
    <property type="evidence" value="ECO:0007669"/>
    <property type="project" value="UniProtKB-UniRule"/>
</dbReference>
<keyword evidence="4 5" id="KW-0046">Antibiotic resistance</keyword>
<dbReference type="PANTHER" id="PTHR35333">
    <property type="entry name" value="BETA-LACTAMASE"/>
    <property type="match status" value="1"/>
</dbReference>
<dbReference type="KEGG" id="nhy:JQS43_10860"/>
<dbReference type="Proteomes" id="UP000662857">
    <property type="component" value="Chromosome"/>
</dbReference>
<evidence type="ECO:0000256" key="6">
    <source>
        <dbReference type="SAM" id="MobiDB-lite"/>
    </source>
</evidence>
<feature type="chain" id="PRO_5034388676" description="Beta-lactamase" evidence="7">
    <location>
        <begin position="33"/>
        <end position="329"/>
    </location>
</feature>
<feature type="domain" description="Beta-lactamase class A catalytic" evidence="8">
    <location>
        <begin position="76"/>
        <end position="293"/>
    </location>
</feature>
<dbReference type="EMBL" id="CP070499">
    <property type="protein sequence ID" value="QSB16728.1"/>
    <property type="molecule type" value="Genomic_DNA"/>
</dbReference>
<dbReference type="SUPFAM" id="SSF56601">
    <property type="entry name" value="beta-lactamase/transpeptidase-like"/>
    <property type="match status" value="1"/>
</dbReference>
<organism evidence="9 10">
    <name type="scientific">Natronosporangium hydrolyticum</name>
    <dbReference type="NCBI Taxonomy" id="2811111"/>
    <lineage>
        <taxon>Bacteria</taxon>
        <taxon>Bacillati</taxon>
        <taxon>Actinomycetota</taxon>
        <taxon>Actinomycetes</taxon>
        <taxon>Micromonosporales</taxon>
        <taxon>Micromonosporaceae</taxon>
        <taxon>Natronosporangium</taxon>
    </lineage>
</organism>
<dbReference type="InterPro" id="IPR045155">
    <property type="entry name" value="Beta-lactam_cat"/>
</dbReference>
<dbReference type="EC" id="3.5.2.6" evidence="2 5"/>
<dbReference type="PRINTS" id="PR00118">
    <property type="entry name" value="BLACTAMASEA"/>
</dbReference>
<evidence type="ECO:0000256" key="2">
    <source>
        <dbReference type="ARBA" id="ARBA00012865"/>
    </source>
</evidence>
<comment type="similarity">
    <text evidence="1 5">Belongs to the class-A beta-lactamase family.</text>
</comment>
<evidence type="ECO:0000256" key="3">
    <source>
        <dbReference type="ARBA" id="ARBA00022801"/>
    </source>
</evidence>
<dbReference type="InterPro" id="IPR000871">
    <property type="entry name" value="Beta-lactam_class-A"/>
</dbReference>
<dbReference type="AlphaFoldDB" id="A0A895YRS9"/>
<reference evidence="9" key="1">
    <citation type="submission" date="2021-02" db="EMBL/GenBank/DDBJ databases">
        <title>Natrosporangium hydrolyticum gen. nov., sp. nov, a haloalkaliphilic actinobacterium from a soda solonchak soil.</title>
        <authorList>
            <person name="Sorokin D.Y."/>
            <person name="Khijniak T.V."/>
            <person name="Zakharycheva A.P."/>
            <person name="Boueva O.V."/>
            <person name="Ariskina E.V."/>
            <person name="Hahnke R.L."/>
            <person name="Bunk B."/>
            <person name="Sproer C."/>
            <person name="Schumann P."/>
            <person name="Evtushenko L.I."/>
            <person name="Kublanov I.V."/>
        </authorList>
    </citation>
    <scope>NUCLEOTIDE SEQUENCE</scope>
    <source>
        <strain evidence="9">DSM 106523</strain>
    </source>
</reference>
<evidence type="ECO:0000313" key="10">
    <source>
        <dbReference type="Proteomes" id="UP000662857"/>
    </source>
</evidence>
<evidence type="ECO:0000256" key="5">
    <source>
        <dbReference type="RuleBase" id="RU361140"/>
    </source>
</evidence>
<dbReference type="GO" id="GO:0030655">
    <property type="term" value="P:beta-lactam antibiotic catabolic process"/>
    <property type="evidence" value="ECO:0007669"/>
    <property type="project" value="InterPro"/>
</dbReference>
<dbReference type="PROSITE" id="PS00146">
    <property type="entry name" value="BETA_LACTAMASE_A"/>
    <property type="match status" value="1"/>
</dbReference>
<dbReference type="PANTHER" id="PTHR35333:SF3">
    <property type="entry name" value="BETA-LACTAMASE-TYPE TRANSPEPTIDASE FOLD CONTAINING PROTEIN"/>
    <property type="match status" value="1"/>
</dbReference>
<evidence type="ECO:0000256" key="7">
    <source>
        <dbReference type="SAM" id="SignalP"/>
    </source>
</evidence>
<accession>A0A895YRS9</accession>
<dbReference type="NCBIfam" id="NF033103">
    <property type="entry name" value="bla_class_A"/>
    <property type="match status" value="1"/>
</dbReference>
<evidence type="ECO:0000313" key="9">
    <source>
        <dbReference type="EMBL" id="QSB16728.1"/>
    </source>
</evidence>
<comment type="catalytic activity">
    <reaction evidence="5">
        <text>a beta-lactam + H2O = a substituted beta-amino acid</text>
        <dbReference type="Rhea" id="RHEA:20401"/>
        <dbReference type="ChEBI" id="CHEBI:15377"/>
        <dbReference type="ChEBI" id="CHEBI:35627"/>
        <dbReference type="ChEBI" id="CHEBI:140347"/>
        <dbReference type="EC" id="3.5.2.6"/>
    </reaction>
</comment>
<evidence type="ECO:0000256" key="1">
    <source>
        <dbReference type="ARBA" id="ARBA00009009"/>
    </source>
</evidence>
<gene>
    <name evidence="9" type="primary">bla</name>
    <name evidence="9" type="ORF">JQS43_10860</name>
</gene>
<dbReference type="InterPro" id="IPR012338">
    <property type="entry name" value="Beta-lactam/transpept-like"/>
</dbReference>
<keyword evidence="3 5" id="KW-0378">Hydrolase</keyword>
<feature type="signal peptide" evidence="7">
    <location>
        <begin position="1"/>
        <end position="32"/>
    </location>
</feature>
<feature type="region of interest" description="Disordered" evidence="6">
    <location>
        <begin position="32"/>
        <end position="54"/>
    </location>
</feature>
<dbReference type="GO" id="GO:0046677">
    <property type="term" value="P:response to antibiotic"/>
    <property type="evidence" value="ECO:0007669"/>
    <property type="project" value="UniProtKB-UniRule"/>
</dbReference>
<evidence type="ECO:0000256" key="4">
    <source>
        <dbReference type="ARBA" id="ARBA00023251"/>
    </source>
</evidence>
<protein>
    <recommendedName>
        <fullName evidence="2 5">Beta-lactamase</fullName>
        <ecNumber evidence="2 5">3.5.2.6</ecNumber>
    </recommendedName>
</protein>
<evidence type="ECO:0000259" key="8">
    <source>
        <dbReference type="Pfam" id="PF13354"/>
    </source>
</evidence>
<dbReference type="Gene3D" id="3.40.710.10">
    <property type="entry name" value="DD-peptidase/beta-lactamase superfamily"/>
    <property type="match status" value="1"/>
</dbReference>
<proteinExistence type="inferred from homology"/>
<keyword evidence="10" id="KW-1185">Reference proteome</keyword>
<keyword evidence="7" id="KW-0732">Signal</keyword>